<keyword evidence="4" id="KW-1185">Reference proteome</keyword>
<dbReference type="Proteomes" id="UP001596328">
    <property type="component" value="Unassembled WGS sequence"/>
</dbReference>
<dbReference type="AlphaFoldDB" id="A0ABD5RYV5"/>
<evidence type="ECO:0000259" key="2">
    <source>
        <dbReference type="PROSITE" id="PS51186"/>
    </source>
</evidence>
<evidence type="ECO:0000256" key="1">
    <source>
        <dbReference type="SAM" id="MobiDB-lite"/>
    </source>
</evidence>
<proteinExistence type="predicted"/>
<accession>A0ABD5RYV5</accession>
<dbReference type="PROSITE" id="PS51186">
    <property type="entry name" value="GNAT"/>
    <property type="match status" value="1"/>
</dbReference>
<feature type="domain" description="N-acetyltransferase" evidence="2">
    <location>
        <begin position="33"/>
        <end position="188"/>
    </location>
</feature>
<dbReference type="InterPro" id="IPR050276">
    <property type="entry name" value="MshD_Acetyltransferase"/>
</dbReference>
<dbReference type="InterPro" id="IPR016181">
    <property type="entry name" value="Acyl_CoA_acyltransferase"/>
</dbReference>
<protein>
    <submittedName>
        <fullName evidence="3">GNAT family N-acetyltransferase</fullName>
        <ecNumber evidence="3">2.3.-.-</ecNumber>
    </submittedName>
</protein>
<evidence type="ECO:0000313" key="4">
    <source>
        <dbReference type="Proteomes" id="UP001596328"/>
    </source>
</evidence>
<dbReference type="EC" id="2.3.-.-" evidence="3"/>
<gene>
    <name evidence="3" type="ORF">ACFQE1_09620</name>
</gene>
<dbReference type="GO" id="GO:0016746">
    <property type="term" value="F:acyltransferase activity"/>
    <property type="evidence" value="ECO:0007669"/>
    <property type="project" value="UniProtKB-KW"/>
</dbReference>
<comment type="caution">
    <text evidence="3">The sequence shown here is derived from an EMBL/GenBank/DDBJ whole genome shotgun (WGS) entry which is preliminary data.</text>
</comment>
<keyword evidence="3" id="KW-0012">Acyltransferase</keyword>
<dbReference type="EMBL" id="JBHSWU010000233">
    <property type="protein sequence ID" value="MFC6724629.1"/>
    <property type="molecule type" value="Genomic_DNA"/>
</dbReference>
<dbReference type="Pfam" id="PF00583">
    <property type="entry name" value="Acetyltransf_1"/>
    <property type="match status" value="1"/>
</dbReference>
<reference evidence="3 4" key="1">
    <citation type="journal article" date="2019" name="Int. J. Syst. Evol. Microbiol.">
        <title>The Global Catalogue of Microorganisms (GCM) 10K type strain sequencing project: providing services to taxonomists for standard genome sequencing and annotation.</title>
        <authorList>
            <consortium name="The Broad Institute Genomics Platform"/>
            <consortium name="The Broad Institute Genome Sequencing Center for Infectious Disease"/>
            <person name="Wu L."/>
            <person name="Ma J."/>
        </authorList>
    </citation>
    <scope>NUCLEOTIDE SEQUENCE [LARGE SCALE GENOMIC DNA]</scope>
    <source>
        <strain evidence="3 4">NBRC 111368</strain>
    </source>
</reference>
<evidence type="ECO:0000313" key="3">
    <source>
        <dbReference type="EMBL" id="MFC6724629.1"/>
    </source>
</evidence>
<dbReference type="InterPro" id="IPR000182">
    <property type="entry name" value="GNAT_dom"/>
</dbReference>
<feature type="region of interest" description="Disordered" evidence="1">
    <location>
        <begin position="1"/>
        <end position="26"/>
    </location>
</feature>
<dbReference type="SUPFAM" id="SSF55729">
    <property type="entry name" value="Acyl-CoA N-acyltransferases (Nat)"/>
    <property type="match status" value="1"/>
</dbReference>
<dbReference type="Gene3D" id="3.40.630.30">
    <property type="match status" value="1"/>
</dbReference>
<keyword evidence="3" id="KW-0808">Transferase</keyword>
<sequence>MCDPDDALRTPAGSAPPSDEGRDGIELGDGATAAIREYRPTDRASLTTMYVEFPAQQREMGLPPLGGRDRVASWLDRILERGRNVVATVAGHAEFDDGSVVGHAVVSPTMESTPELAVFVRPAFQNRGVGTRLCATIVELARVNGHDGIMLRVAESNRRAVRVYEKLGFEVTEDPSEKPWQEMRLTFDRPGSEVG</sequence>
<name>A0ABD5RYV5_9EURY</name>
<dbReference type="PANTHER" id="PTHR43617">
    <property type="entry name" value="L-AMINO ACID N-ACETYLTRANSFERASE"/>
    <property type="match status" value="1"/>
</dbReference>
<organism evidence="3 4">
    <name type="scientific">Halobium palmae</name>
    <dbReference type="NCBI Taxonomy" id="1776492"/>
    <lineage>
        <taxon>Archaea</taxon>
        <taxon>Methanobacteriati</taxon>
        <taxon>Methanobacteriota</taxon>
        <taxon>Stenosarchaea group</taxon>
        <taxon>Halobacteria</taxon>
        <taxon>Halobacteriales</taxon>
        <taxon>Haloferacaceae</taxon>
        <taxon>Halobium</taxon>
    </lineage>
</organism>
<dbReference type="CDD" id="cd04301">
    <property type="entry name" value="NAT_SF"/>
    <property type="match status" value="1"/>
</dbReference>